<keyword evidence="5" id="KW-0812">Transmembrane</keyword>
<comment type="cofactor">
    <cofactor evidence="1">
        <name>Mg(2+)</name>
        <dbReference type="ChEBI" id="CHEBI:18420"/>
    </cofactor>
</comment>
<keyword evidence="4" id="KW-0175">Coiled coil</keyword>
<dbReference type="STRING" id="740709.A10D4_06416"/>
<feature type="transmembrane region" description="Helical" evidence="5">
    <location>
        <begin position="413"/>
        <end position="435"/>
    </location>
</feature>
<feature type="domain" description="GGDEF" evidence="6">
    <location>
        <begin position="479"/>
        <end position="612"/>
    </location>
</feature>
<dbReference type="AlphaFoldDB" id="K2JLF3"/>
<keyword evidence="5" id="KW-0472">Membrane</keyword>
<dbReference type="InterPro" id="IPR029787">
    <property type="entry name" value="Nucleotide_cyclase"/>
</dbReference>
<evidence type="ECO:0000313" key="8">
    <source>
        <dbReference type="Proteomes" id="UP000014115"/>
    </source>
</evidence>
<accession>K2JLF3</accession>
<proteinExistence type="predicted"/>
<dbReference type="GO" id="GO:0052621">
    <property type="term" value="F:diguanylate cyclase activity"/>
    <property type="evidence" value="ECO:0007669"/>
    <property type="project" value="UniProtKB-EC"/>
</dbReference>
<reference evidence="7 8" key="1">
    <citation type="journal article" date="2012" name="J. Bacteriol.">
        <title>Genome Sequence of Idiomarina xiamenensis Type Strain 10-D-4.</title>
        <authorList>
            <person name="Lai Q."/>
            <person name="Wang L."/>
            <person name="Wang W."/>
            <person name="Shao Z."/>
        </authorList>
    </citation>
    <scope>NUCLEOTIDE SEQUENCE [LARGE SCALE GENOMIC DNA]</scope>
    <source>
        <strain evidence="7 8">10-D-4</strain>
    </source>
</reference>
<dbReference type="EMBL" id="AMRG01000006">
    <property type="protein sequence ID" value="EKE84301.1"/>
    <property type="molecule type" value="Genomic_DNA"/>
</dbReference>
<dbReference type="EC" id="2.7.7.65" evidence="2"/>
<dbReference type="eggNOG" id="COG3706">
    <property type="taxonomic scope" value="Bacteria"/>
</dbReference>
<evidence type="ECO:0000259" key="6">
    <source>
        <dbReference type="PROSITE" id="PS50887"/>
    </source>
</evidence>
<dbReference type="SMART" id="SM00267">
    <property type="entry name" value="GGDEF"/>
    <property type="match status" value="1"/>
</dbReference>
<dbReference type="Gene3D" id="1.25.40.10">
    <property type="entry name" value="Tetratricopeptide repeat domain"/>
    <property type="match status" value="1"/>
</dbReference>
<keyword evidence="8" id="KW-1185">Reference proteome</keyword>
<dbReference type="SUPFAM" id="SSF48452">
    <property type="entry name" value="TPR-like"/>
    <property type="match status" value="2"/>
</dbReference>
<dbReference type="FunFam" id="3.30.70.270:FF:000001">
    <property type="entry name" value="Diguanylate cyclase domain protein"/>
    <property type="match status" value="1"/>
</dbReference>
<dbReference type="Gene3D" id="3.30.70.270">
    <property type="match status" value="1"/>
</dbReference>
<keyword evidence="5" id="KW-1133">Transmembrane helix</keyword>
<evidence type="ECO:0000256" key="2">
    <source>
        <dbReference type="ARBA" id="ARBA00012528"/>
    </source>
</evidence>
<dbReference type="PATRIC" id="fig|740709.3.peg.1309"/>
<comment type="caution">
    <text evidence="7">The sequence shown here is derived from an EMBL/GenBank/DDBJ whole genome shotgun (WGS) entry which is preliminary data.</text>
</comment>
<dbReference type="OrthoDB" id="6191081at2"/>
<sequence length="612" mass="69708">MRKLLVIFTLLLTVFTGSSIAEEWEQWRRLSSDEPQRVLELTEAQLQQQPKPALAARIYAVRAQAWRNLGDENASFQAIQQGLGLIDEDPDDVAETLLRINLVLNLLQQGKKAQAAQQASAASQAAARSQRPDLQIEASISQAQVAQSLGDLSRAMSILETLEKTEHSNNERLQMEFHALLGDVYLDAGAYHRGTEQIKTALAIARQSLGRWDVSVLLYNLGTAEQQRDDYQAAQQHLLEALQISRELNDSLGIAYATQALANIEQRQQHYDTARQQLEQALQAYQQQHIRPKTAEVMLTLAEWDLNQQRLEPAKQRVVQLAPLIEALADTALLTDYRFLQSKIAEQEGNYRAALEYFHQYSELLDKRQRALNNRNLRDLIVRLEIKQQETTNELLKKENQLQQLQFKEQQTYAYFLFTLVVLAVLTTLIVVYLLTRQIRSRKRFARLAMTDELTGAPNRRAIVEQAQRSLAEAKQQGSSVALAIIDFDYFKQVNDRFGHDAGDRVLQRFAQVTDKVLRQGDYHGRLGGEEWLLVLNHTADDHAELIFERLSQALSAESIEGVDNDYPLTFSMGFVTSQAGKDSFERLYKRADEALYSAKHQGRRRLIIAAR</sequence>
<dbReference type="PROSITE" id="PS50887">
    <property type="entry name" value="GGDEF"/>
    <property type="match status" value="1"/>
</dbReference>
<protein>
    <recommendedName>
        <fullName evidence="2">diguanylate cyclase</fullName>
        <ecNumber evidence="2">2.7.7.65</ecNumber>
    </recommendedName>
</protein>
<dbReference type="SUPFAM" id="SSF55073">
    <property type="entry name" value="Nucleotide cyclase"/>
    <property type="match status" value="1"/>
</dbReference>
<dbReference type="InterPro" id="IPR043128">
    <property type="entry name" value="Rev_trsase/Diguanyl_cyclase"/>
</dbReference>
<comment type="catalytic activity">
    <reaction evidence="3">
        <text>2 GTP = 3',3'-c-di-GMP + 2 diphosphate</text>
        <dbReference type="Rhea" id="RHEA:24898"/>
        <dbReference type="ChEBI" id="CHEBI:33019"/>
        <dbReference type="ChEBI" id="CHEBI:37565"/>
        <dbReference type="ChEBI" id="CHEBI:58805"/>
        <dbReference type="EC" id="2.7.7.65"/>
    </reaction>
</comment>
<feature type="coiled-coil region" evidence="4">
    <location>
        <begin position="374"/>
        <end position="408"/>
    </location>
</feature>
<dbReference type="Pfam" id="PF13424">
    <property type="entry name" value="TPR_12"/>
    <property type="match status" value="1"/>
</dbReference>
<gene>
    <name evidence="7" type="ORF">A10D4_06416</name>
</gene>
<evidence type="ECO:0000313" key="7">
    <source>
        <dbReference type="EMBL" id="EKE84301.1"/>
    </source>
</evidence>
<dbReference type="NCBIfam" id="TIGR00254">
    <property type="entry name" value="GGDEF"/>
    <property type="match status" value="1"/>
</dbReference>
<evidence type="ECO:0000256" key="1">
    <source>
        <dbReference type="ARBA" id="ARBA00001946"/>
    </source>
</evidence>
<feature type="coiled-coil region" evidence="4">
    <location>
        <begin position="261"/>
        <end position="288"/>
    </location>
</feature>
<dbReference type="PANTHER" id="PTHR45138:SF9">
    <property type="entry name" value="DIGUANYLATE CYCLASE DGCM-RELATED"/>
    <property type="match status" value="1"/>
</dbReference>
<evidence type="ECO:0000256" key="3">
    <source>
        <dbReference type="ARBA" id="ARBA00034247"/>
    </source>
</evidence>
<dbReference type="Proteomes" id="UP000014115">
    <property type="component" value="Unassembled WGS sequence"/>
</dbReference>
<dbReference type="InterPro" id="IPR000160">
    <property type="entry name" value="GGDEF_dom"/>
</dbReference>
<name>K2JLF3_9GAMM</name>
<dbReference type="PANTHER" id="PTHR45138">
    <property type="entry name" value="REGULATORY COMPONENTS OF SENSORY TRANSDUCTION SYSTEM"/>
    <property type="match status" value="1"/>
</dbReference>
<dbReference type="Pfam" id="PF00990">
    <property type="entry name" value="GGDEF"/>
    <property type="match status" value="1"/>
</dbReference>
<dbReference type="InterPro" id="IPR050469">
    <property type="entry name" value="Diguanylate_Cyclase"/>
</dbReference>
<organism evidence="7 8">
    <name type="scientific">Idiomarina xiamenensis 10-D-4</name>
    <dbReference type="NCBI Taxonomy" id="740709"/>
    <lineage>
        <taxon>Bacteria</taxon>
        <taxon>Pseudomonadati</taxon>
        <taxon>Pseudomonadota</taxon>
        <taxon>Gammaproteobacteria</taxon>
        <taxon>Alteromonadales</taxon>
        <taxon>Idiomarinaceae</taxon>
        <taxon>Idiomarina</taxon>
    </lineage>
</organism>
<evidence type="ECO:0000256" key="5">
    <source>
        <dbReference type="SAM" id="Phobius"/>
    </source>
</evidence>
<dbReference type="RefSeq" id="WP_008488450.1">
    <property type="nucleotide sequence ID" value="NZ_AMRG01000006.1"/>
</dbReference>
<dbReference type="eggNOG" id="COG0457">
    <property type="taxonomic scope" value="Bacteria"/>
</dbReference>
<dbReference type="CDD" id="cd01949">
    <property type="entry name" value="GGDEF"/>
    <property type="match status" value="1"/>
</dbReference>
<dbReference type="InterPro" id="IPR011990">
    <property type="entry name" value="TPR-like_helical_dom_sf"/>
</dbReference>
<evidence type="ECO:0000256" key="4">
    <source>
        <dbReference type="SAM" id="Coils"/>
    </source>
</evidence>
<dbReference type="InterPro" id="IPR019734">
    <property type="entry name" value="TPR_rpt"/>
</dbReference>
<dbReference type="SMART" id="SM00028">
    <property type="entry name" value="TPR"/>
    <property type="match status" value="5"/>
</dbReference>